<dbReference type="Pfam" id="PF12969">
    <property type="entry name" value="DUF3857"/>
    <property type="match status" value="1"/>
</dbReference>
<evidence type="ECO:0000313" key="4">
    <source>
        <dbReference type="Proteomes" id="UP001597344"/>
    </source>
</evidence>
<sequence length="658" mass="76698">MKLLRPIICVLSLLTANIFAQEKPYHEGYDWEENPIAAIDLEKFKNEDIVAFKDKRANEFFFINNDALVEYSLIHKIYWLNSNDKIEEYNKVYLPYSEGSEIVKNKARVITKDGKIKELDDSKILTAKDDETKRTYKYYALEGVEKGSFIEYYYVVKKYPDYTGNKITLQSDFDKQDVDFDLFAPTNLIFTSKSYNGLSELTKDTLDTKKNHWKLHLDNLEGLEEEEQAPYDASRKYLIYKLKNNTANPSSEIVSYSIVSQNIYNSLYPEIENKKSDKINKFIKSIEGANEEDLTIKIRAIENYIKTNVYLTEIKRKDLEDLASIIANKVASESGVVKLYAAIFNALGIKHQIVFTSDRRELKFDKSFEAYNFLQEYLIYFPKIKLYMAPTKLESRLGFPPGYLTDNYGLFIKQVTLGGFTSGVGSVKYIKPVNYDKTNYNLVMNVNFDSEDLTITNLKMDRTMDGYYAVFVQPFMDIAKEEDKNEMAEGIIKSINENVEIIEKKMFNDSSKDFGNKPLQIIADLKSEEFVEKAGNKYLFKVGELLGPQQEMYQKKARKLPVENEFERSYDRKIIVDIPEGYHFKNLDNINMDESYTKDDEELFMFKSTYKLKDNQLVIAIKEYYNKNIIEVPIYEEYRTVINSAANFNKVTLILEKK</sequence>
<protein>
    <submittedName>
        <fullName evidence="3">DUF3857 domain-containing protein</fullName>
    </submittedName>
</protein>
<name>A0ABW5AZQ1_9FLAO</name>
<keyword evidence="4" id="KW-1185">Reference proteome</keyword>
<accession>A0ABW5AZQ1</accession>
<comment type="caution">
    <text evidence="3">The sequence shown here is derived from an EMBL/GenBank/DDBJ whole genome shotgun (WGS) entry which is preliminary data.</text>
</comment>
<feature type="domain" description="DUF3857" evidence="2">
    <location>
        <begin position="74"/>
        <end position="216"/>
    </location>
</feature>
<dbReference type="Proteomes" id="UP001597344">
    <property type="component" value="Unassembled WGS sequence"/>
</dbReference>
<dbReference type="Gene3D" id="2.60.40.3140">
    <property type="match status" value="1"/>
</dbReference>
<reference evidence="4" key="1">
    <citation type="journal article" date="2019" name="Int. J. Syst. Evol. Microbiol.">
        <title>The Global Catalogue of Microorganisms (GCM) 10K type strain sequencing project: providing services to taxonomists for standard genome sequencing and annotation.</title>
        <authorList>
            <consortium name="The Broad Institute Genomics Platform"/>
            <consortium name="The Broad Institute Genome Sequencing Center for Infectious Disease"/>
            <person name="Wu L."/>
            <person name="Ma J."/>
        </authorList>
    </citation>
    <scope>NUCLEOTIDE SEQUENCE [LARGE SCALE GENOMIC DNA]</scope>
    <source>
        <strain evidence="4">DT92</strain>
    </source>
</reference>
<evidence type="ECO:0000259" key="2">
    <source>
        <dbReference type="Pfam" id="PF12969"/>
    </source>
</evidence>
<dbReference type="RefSeq" id="WP_378320364.1">
    <property type="nucleotide sequence ID" value="NZ_JBHUHY010000011.1"/>
</dbReference>
<feature type="chain" id="PRO_5047187593" evidence="1">
    <location>
        <begin position="21"/>
        <end position="658"/>
    </location>
</feature>
<dbReference type="EMBL" id="JBHUHY010000011">
    <property type="protein sequence ID" value="MFD2187369.1"/>
    <property type="molecule type" value="Genomic_DNA"/>
</dbReference>
<dbReference type="InterPro" id="IPR024618">
    <property type="entry name" value="DUF3857"/>
</dbReference>
<keyword evidence="1" id="KW-0732">Signal</keyword>
<gene>
    <name evidence="3" type="ORF">ACFSJT_11270</name>
</gene>
<evidence type="ECO:0000256" key="1">
    <source>
        <dbReference type="SAM" id="SignalP"/>
    </source>
</evidence>
<evidence type="ECO:0000313" key="3">
    <source>
        <dbReference type="EMBL" id="MFD2187369.1"/>
    </source>
</evidence>
<feature type="signal peptide" evidence="1">
    <location>
        <begin position="1"/>
        <end position="20"/>
    </location>
</feature>
<organism evidence="3 4">
    <name type="scientific">Aquimarina celericrescens</name>
    <dbReference type="NCBI Taxonomy" id="1964542"/>
    <lineage>
        <taxon>Bacteria</taxon>
        <taxon>Pseudomonadati</taxon>
        <taxon>Bacteroidota</taxon>
        <taxon>Flavobacteriia</taxon>
        <taxon>Flavobacteriales</taxon>
        <taxon>Flavobacteriaceae</taxon>
        <taxon>Aquimarina</taxon>
    </lineage>
</organism>
<proteinExistence type="predicted"/>